<feature type="region of interest" description="Disordered" evidence="1">
    <location>
        <begin position="19"/>
        <end position="51"/>
    </location>
</feature>
<accession>A0A2T7T468</accession>
<name>A0A2T7T468_9ACTN</name>
<evidence type="ECO:0000313" key="2">
    <source>
        <dbReference type="EMBL" id="PVE09950.1"/>
    </source>
</evidence>
<organism evidence="2 3">
    <name type="scientific">Streptomyces scopuliridis RB72</name>
    <dbReference type="NCBI Taxonomy" id="1440053"/>
    <lineage>
        <taxon>Bacteria</taxon>
        <taxon>Bacillati</taxon>
        <taxon>Actinomycetota</taxon>
        <taxon>Actinomycetes</taxon>
        <taxon>Kitasatosporales</taxon>
        <taxon>Streptomycetaceae</taxon>
        <taxon>Streptomyces</taxon>
    </lineage>
</organism>
<protein>
    <submittedName>
        <fullName evidence="2">Uncharacterized protein</fullName>
    </submittedName>
</protein>
<dbReference type="AlphaFoldDB" id="A0A2T7T468"/>
<comment type="caution">
    <text evidence="2">The sequence shown here is derived from an EMBL/GenBank/DDBJ whole genome shotgun (WGS) entry which is preliminary data.</text>
</comment>
<proteinExistence type="predicted"/>
<dbReference type="EMBL" id="AZSP01000237">
    <property type="protein sequence ID" value="PVE09950.1"/>
    <property type="molecule type" value="Genomic_DNA"/>
</dbReference>
<keyword evidence="3" id="KW-1185">Reference proteome</keyword>
<reference evidence="2 3" key="1">
    <citation type="submission" date="2013-12" db="EMBL/GenBank/DDBJ databases">
        <title>Annotated genome of Streptomyces scopuliridis.</title>
        <authorList>
            <person name="Olson J.B."/>
        </authorList>
    </citation>
    <scope>NUCLEOTIDE SEQUENCE [LARGE SCALE GENOMIC DNA]</scope>
    <source>
        <strain evidence="2 3">RB72</strain>
    </source>
</reference>
<dbReference type="Proteomes" id="UP000245992">
    <property type="component" value="Unassembled WGS sequence"/>
</dbReference>
<evidence type="ECO:0000256" key="1">
    <source>
        <dbReference type="SAM" id="MobiDB-lite"/>
    </source>
</evidence>
<evidence type="ECO:0000313" key="3">
    <source>
        <dbReference type="Proteomes" id="UP000245992"/>
    </source>
</evidence>
<gene>
    <name evidence="2" type="ORF">Y717_22530</name>
</gene>
<sequence length="138" mass="14868">MYEAHRDPLEPDQNWFELSALGDQVPSAQSVDDAGDTAGSQAHRRSELSHPQAVLGCFAEPEEDGEVRHRQARGPVHPAQLRGAVKDAADGLGRLDILVNSAAVMVPGTIDPAIYRSACCLAPRVDRLRVDRPRVGAP</sequence>